<dbReference type="InterPro" id="IPR036412">
    <property type="entry name" value="HAD-like_sf"/>
</dbReference>
<proteinExistence type="predicted"/>
<gene>
    <name evidence="1" type="ORF">IHE50_02065</name>
</gene>
<dbReference type="SUPFAM" id="SSF56784">
    <property type="entry name" value="HAD-like"/>
    <property type="match status" value="1"/>
</dbReference>
<dbReference type="EMBL" id="JADFAQ010000028">
    <property type="protein sequence ID" value="MBE5728180.1"/>
    <property type="molecule type" value="Genomic_DNA"/>
</dbReference>
<dbReference type="Proteomes" id="UP000763484">
    <property type="component" value="Unassembled WGS sequence"/>
</dbReference>
<name>A0A8T3UUL3_9ARCH</name>
<organism evidence="1 2">
    <name type="scientific">Candidatus Acidifodinimicrobium mancum</name>
    <dbReference type="NCBI Taxonomy" id="2898728"/>
    <lineage>
        <taxon>Archaea</taxon>
        <taxon>Candidatus Parvarchaeota</taxon>
        <taxon>Candidatus Acidifodinimicrobiaceae</taxon>
        <taxon>Candidatus Acidifodinimicrobium</taxon>
    </lineage>
</organism>
<comment type="caution">
    <text evidence="1">The sequence shown here is derived from an EMBL/GenBank/DDBJ whole genome shotgun (WGS) entry which is preliminary data.</text>
</comment>
<evidence type="ECO:0000313" key="1">
    <source>
        <dbReference type="EMBL" id="MBE5728180.1"/>
    </source>
</evidence>
<sequence length="196" mass="22938">MEKLTALVSDFDDTLFFNRSAIVSAAEDLYSIIEREKESDEDCKAMSDLEVTAKEGRIPKGFSGKWKNQLYTFAYAKYNDKLSPNNFLINYLNQRVTQGDKLIILSARGEEFRKQTEGLLNRYGVKYDEVILPENHRLKDEEWKLMEIENLIKKYSHLALFEDKFENMQYIANGLRVEKDVVEFYLVNHSGLTRII</sequence>
<protein>
    <submittedName>
        <fullName evidence="1">Uncharacterized protein</fullName>
    </submittedName>
</protein>
<accession>A0A8T3UUL3</accession>
<reference evidence="1 2" key="1">
    <citation type="submission" date="2020-09" db="EMBL/GenBank/DDBJ databases">
        <title>Genomic characterization of a novel Parvarchaeota family in acid mine drainage sediments.</title>
        <authorList>
            <person name="Luo Z.-H."/>
        </authorList>
    </citation>
    <scope>NUCLEOTIDE SEQUENCE [LARGE SCALE GENOMIC DNA]</scope>
    <source>
        <strain evidence="1">TL1-5_bins.178</strain>
    </source>
</reference>
<evidence type="ECO:0000313" key="2">
    <source>
        <dbReference type="Proteomes" id="UP000763484"/>
    </source>
</evidence>
<dbReference type="AlphaFoldDB" id="A0A8T3UUL3"/>
<dbReference type="Gene3D" id="3.40.50.1000">
    <property type="entry name" value="HAD superfamily/HAD-like"/>
    <property type="match status" value="1"/>
</dbReference>
<dbReference type="InterPro" id="IPR023214">
    <property type="entry name" value="HAD_sf"/>
</dbReference>